<protein>
    <submittedName>
        <fullName evidence="3">3-oxoacyl-ACP reductase FabG</fullName>
    </submittedName>
</protein>
<dbReference type="InterPro" id="IPR057326">
    <property type="entry name" value="KR_dom"/>
</dbReference>
<dbReference type="Proteomes" id="UP001057481">
    <property type="component" value="Unassembled WGS sequence"/>
</dbReference>
<evidence type="ECO:0000313" key="4">
    <source>
        <dbReference type="Proteomes" id="UP001057481"/>
    </source>
</evidence>
<dbReference type="InterPro" id="IPR020904">
    <property type="entry name" value="Sc_DH/Rdtase_CS"/>
</dbReference>
<proteinExistence type="inferred from homology"/>
<evidence type="ECO:0000259" key="2">
    <source>
        <dbReference type="SMART" id="SM00822"/>
    </source>
</evidence>
<dbReference type="SUPFAM" id="SSF51735">
    <property type="entry name" value="NAD(P)-binding Rossmann-fold domains"/>
    <property type="match status" value="1"/>
</dbReference>
<dbReference type="NCBIfam" id="NF009466">
    <property type="entry name" value="PRK12826.1-2"/>
    <property type="match status" value="1"/>
</dbReference>
<dbReference type="PRINTS" id="PR00080">
    <property type="entry name" value="SDRFAMILY"/>
</dbReference>
<comment type="caution">
    <text evidence="3">The sequence shown here is derived from an EMBL/GenBank/DDBJ whole genome shotgun (WGS) entry which is preliminary data.</text>
</comment>
<dbReference type="PANTHER" id="PTHR42879:SF2">
    <property type="entry name" value="3-OXOACYL-[ACYL-CARRIER-PROTEIN] REDUCTASE FABG"/>
    <property type="match status" value="1"/>
</dbReference>
<comment type="similarity">
    <text evidence="1">Belongs to the short-chain dehydrogenases/reductases (SDR) family.</text>
</comment>
<sequence length="243" mass="26133">MEIKDKVVLVTGSTRGIGLEIAKQFSQLDAQVILHGRNTPSSEVMQIFNNFKYQPIFFSGDITSEVSVAELLKAINDQVGDIDILVNNAGITADSLVMGMKPAKFAELIATNLNGTFNITQPIFKRMLKRRQGLIINLSSVVGITGNIGQANYAASKAGIIGLTKSLAKEGAMRGVRVNAIAPGMIDTAMTAVLSEKVRADILERIPLKRLGQPSEVAQTAIFLAQNDYITNQTIVVDGGMIE</sequence>
<feature type="domain" description="Ketoreductase" evidence="2">
    <location>
        <begin position="6"/>
        <end position="184"/>
    </location>
</feature>
<dbReference type="PRINTS" id="PR00081">
    <property type="entry name" value="GDHRDH"/>
</dbReference>
<organism evidence="3 4">
    <name type="scientific">Periweissella beninensis</name>
    <dbReference type="NCBI Taxonomy" id="504936"/>
    <lineage>
        <taxon>Bacteria</taxon>
        <taxon>Bacillati</taxon>
        <taxon>Bacillota</taxon>
        <taxon>Bacilli</taxon>
        <taxon>Lactobacillales</taxon>
        <taxon>Lactobacillaceae</taxon>
        <taxon>Periweissella</taxon>
    </lineage>
</organism>
<gene>
    <name evidence="3" type="ORF">KAK10_00945</name>
</gene>
<dbReference type="InterPro" id="IPR036291">
    <property type="entry name" value="NAD(P)-bd_dom_sf"/>
</dbReference>
<evidence type="ECO:0000256" key="1">
    <source>
        <dbReference type="ARBA" id="ARBA00006484"/>
    </source>
</evidence>
<evidence type="ECO:0000313" key="3">
    <source>
        <dbReference type="EMBL" id="MCM2436502.1"/>
    </source>
</evidence>
<dbReference type="RefSeq" id="WP_205142949.1">
    <property type="nucleotide sequence ID" value="NZ_JAFBDN010000002.1"/>
</dbReference>
<dbReference type="SMART" id="SM00822">
    <property type="entry name" value="PKS_KR"/>
    <property type="match status" value="1"/>
</dbReference>
<dbReference type="PANTHER" id="PTHR42879">
    <property type="entry name" value="3-OXOACYL-(ACYL-CARRIER-PROTEIN) REDUCTASE"/>
    <property type="match status" value="1"/>
</dbReference>
<dbReference type="EMBL" id="JAGMVS010000037">
    <property type="protein sequence ID" value="MCM2436502.1"/>
    <property type="molecule type" value="Genomic_DNA"/>
</dbReference>
<name>A0ABT0VF67_9LACO</name>
<reference evidence="3" key="1">
    <citation type="submission" date="2021-04" db="EMBL/GenBank/DDBJ databases">
        <title>Taxonomic assessment of Weissella genus.</title>
        <authorList>
            <person name="Fanelli F."/>
            <person name="Chieffi D."/>
            <person name="Dell'Aquila A."/>
            <person name="Gyu-Sung C."/>
            <person name="Franz C.M.A.P."/>
            <person name="Fusco V."/>
        </authorList>
    </citation>
    <scope>NUCLEOTIDE SEQUENCE</scope>
    <source>
        <strain evidence="3">LMG 25373</strain>
    </source>
</reference>
<dbReference type="InterPro" id="IPR050259">
    <property type="entry name" value="SDR"/>
</dbReference>
<dbReference type="PROSITE" id="PS00061">
    <property type="entry name" value="ADH_SHORT"/>
    <property type="match status" value="1"/>
</dbReference>
<keyword evidence="4" id="KW-1185">Reference proteome</keyword>
<dbReference type="InterPro" id="IPR002347">
    <property type="entry name" value="SDR_fam"/>
</dbReference>
<dbReference type="Gene3D" id="3.40.50.720">
    <property type="entry name" value="NAD(P)-binding Rossmann-like Domain"/>
    <property type="match status" value="1"/>
</dbReference>
<accession>A0ABT0VF67</accession>
<dbReference type="Pfam" id="PF13561">
    <property type="entry name" value="adh_short_C2"/>
    <property type="match status" value="1"/>
</dbReference>